<evidence type="ECO:0000313" key="2">
    <source>
        <dbReference type="EMBL" id="MBN7827302.1"/>
    </source>
</evidence>
<comment type="caution">
    <text evidence="2">The sequence shown here is derived from an EMBL/GenBank/DDBJ whole genome shotgun (WGS) entry which is preliminary data.</text>
</comment>
<evidence type="ECO:0000256" key="1">
    <source>
        <dbReference type="SAM" id="Phobius"/>
    </source>
</evidence>
<keyword evidence="3" id="KW-1185">Reference proteome</keyword>
<name>A0A939DR60_9ALTE</name>
<dbReference type="Proteomes" id="UP000664654">
    <property type="component" value="Unassembled WGS sequence"/>
</dbReference>
<sequence>MNFLYWFTSAFIAVLVGICSFNWLVDPFAMYWSDTYAGFNRLKPEAELRSRVVKAYRSLEVCPNVLIVGNSRPEMGLDPTHPLFEGKTVYNLALPGADLPMQLDYAENVLQSMHCGGVEMIFLSIDFLDFLLPEDGAISQVPPEYLSRLEGLGEDTLSASVFRLKEKSSLFFSLDATTASIRTTLNQSEEVNSITPLGFNTAGEYIDIIRHEGIAPLFRQKFISLQKGLTSRQFKLLNTEQENPYMNRLSGFIGQATGQGIQVYAFTSPYHYSYLHLLAELGYWQSFNQWKLMLADLATSVSSERVYFWDFSGFSDFTTEAFPVGKSTEPMQWYWEPAHYRKELGDIMLQKMLGEEAGRVEFGRSLDGDSIQSILAEDRAGLQGTAYKWETLQGTLNFAIEEQPGGVNH</sequence>
<accession>A0A939DR60</accession>
<dbReference type="RefSeq" id="WP_206575413.1">
    <property type="nucleotide sequence ID" value="NZ_JAFKCV010000016.1"/>
</dbReference>
<dbReference type="EMBL" id="JAFKCV010000016">
    <property type="protein sequence ID" value="MBN7827302.1"/>
    <property type="molecule type" value="Genomic_DNA"/>
</dbReference>
<organism evidence="2 3">
    <name type="scientific">Bowmanella dokdonensis</name>
    <dbReference type="NCBI Taxonomy" id="751969"/>
    <lineage>
        <taxon>Bacteria</taxon>
        <taxon>Pseudomonadati</taxon>
        <taxon>Pseudomonadota</taxon>
        <taxon>Gammaproteobacteria</taxon>
        <taxon>Alteromonadales</taxon>
        <taxon>Alteromonadaceae</taxon>
        <taxon>Bowmanella</taxon>
    </lineage>
</organism>
<dbReference type="AlphaFoldDB" id="A0A939DR60"/>
<reference evidence="2" key="1">
    <citation type="submission" date="2021-03" db="EMBL/GenBank/DDBJ databases">
        <title>novel species isolated from a fishpond in China.</title>
        <authorList>
            <person name="Lu H."/>
            <person name="Cai Z."/>
        </authorList>
    </citation>
    <scope>NUCLEOTIDE SEQUENCE</scope>
    <source>
        <strain evidence="2">JCM 30855</strain>
    </source>
</reference>
<feature type="transmembrane region" description="Helical" evidence="1">
    <location>
        <begin position="6"/>
        <end position="25"/>
    </location>
</feature>
<keyword evidence="1" id="KW-0472">Membrane</keyword>
<evidence type="ECO:0000313" key="3">
    <source>
        <dbReference type="Proteomes" id="UP000664654"/>
    </source>
</evidence>
<proteinExistence type="predicted"/>
<keyword evidence="1" id="KW-0812">Transmembrane</keyword>
<gene>
    <name evidence="2" type="ORF">J0A66_18865</name>
</gene>
<protein>
    <submittedName>
        <fullName evidence="2">Uncharacterized protein</fullName>
    </submittedName>
</protein>
<keyword evidence="1" id="KW-1133">Transmembrane helix</keyword>